<dbReference type="Gene3D" id="1.10.357.10">
    <property type="entry name" value="Tetracycline Repressor, domain 2"/>
    <property type="match status" value="1"/>
</dbReference>
<name>A0ABP8VCF2_9PSEU</name>
<feature type="domain" description="HTH tetR-type" evidence="5">
    <location>
        <begin position="10"/>
        <end position="69"/>
    </location>
</feature>
<accession>A0ABP8VCF2</accession>
<gene>
    <name evidence="6" type="ORF">GCM10023214_56570</name>
</gene>
<dbReference type="PROSITE" id="PS50977">
    <property type="entry name" value="HTH_TETR_2"/>
    <property type="match status" value="1"/>
</dbReference>
<dbReference type="InterPro" id="IPR001647">
    <property type="entry name" value="HTH_TetR"/>
</dbReference>
<evidence type="ECO:0000256" key="4">
    <source>
        <dbReference type="PROSITE-ProRule" id="PRU00335"/>
    </source>
</evidence>
<keyword evidence="2 4" id="KW-0238">DNA-binding</keyword>
<dbReference type="InterPro" id="IPR036271">
    <property type="entry name" value="Tet_transcr_reg_TetR-rel_C_sf"/>
</dbReference>
<dbReference type="InterPro" id="IPR050109">
    <property type="entry name" value="HTH-type_TetR-like_transc_reg"/>
</dbReference>
<keyword evidence="3" id="KW-0804">Transcription</keyword>
<comment type="caution">
    <text evidence="6">The sequence shown here is derived from an EMBL/GenBank/DDBJ whole genome shotgun (WGS) entry which is preliminary data.</text>
</comment>
<keyword evidence="1" id="KW-0805">Transcription regulation</keyword>
<evidence type="ECO:0000256" key="2">
    <source>
        <dbReference type="ARBA" id="ARBA00023125"/>
    </source>
</evidence>
<reference evidence="7" key="1">
    <citation type="journal article" date="2019" name="Int. J. Syst. Evol. Microbiol.">
        <title>The Global Catalogue of Microorganisms (GCM) 10K type strain sequencing project: providing services to taxonomists for standard genome sequencing and annotation.</title>
        <authorList>
            <consortium name="The Broad Institute Genomics Platform"/>
            <consortium name="The Broad Institute Genome Sequencing Center for Infectious Disease"/>
            <person name="Wu L."/>
            <person name="Ma J."/>
        </authorList>
    </citation>
    <scope>NUCLEOTIDE SEQUENCE [LARGE SCALE GENOMIC DNA]</scope>
    <source>
        <strain evidence="7">JCM 18054</strain>
    </source>
</reference>
<evidence type="ECO:0000256" key="1">
    <source>
        <dbReference type="ARBA" id="ARBA00023015"/>
    </source>
</evidence>
<dbReference type="RefSeq" id="WP_177228639.1">
    <property type="nucleotide sequence ID" value="NZ_BAABIB010000108.1"/>
</dbReference>
<evidence type="ECO:0000256" key="3">
    <source>
        <dbReference type="ARBA" id="ARBA00023163"/>
    </source>
</evidence>
<dbReference type="Proteomes" id="UP001500192">
    <property type="component" value="Unassembled WGS sequence"/>
</dbReference>
<protein>
    <submittedName>
        <fullName evidence="6">TetR/AcrR family transcriptional regulator</fullName>
    </submittedName>
</protein>
<dbReference type="Pfam" id="PF00440">
    <property type="entry name" value="TetR_N"/>
    <property type="match status" value="1"/>
</dbReference>
<dbReference type="PANTHER" id="PTHR30055:SF234">
    <property type="entry name" value="HTH-TYPE TRANSCRIPTIONAL REGULATOR BETI"/>
    <property type="match status" value="1"/>
</dbReference>
<dbReference type="SUPFAM" id="SSF46689">
    <property type="entry name" value="Homeodomain-like"/>
    <property type="match status" value="1"/>
</dbReference>
<dbReference type="PANTHER" id="PTHR30055">
    <property type="entry name" value="HTH-TYPE TRANSCRIPTIONAL REGULATOR RUTR"/>
    <property type="match status" value="1"/>
</dbReference>
<feature type="DNA-binding region" description="H-T-H motif" evidence="4">
    <location>
        <begin position="32"/>
        <end position="51"/>
    </location>
</feature>
<dbReference type="SUPFAM" id="SSF48498">
    <property type="entry name" value="Tetracyclin repressor-like, C-terminal domain"/>
    <property type="match status" value="1"/>
</dbReference>
<proteinExistence type="predicted"/>
<evidence type="ECO:0000313" key="7">
    <source>
        <dbReference type="Proteomes" id="UP001500192"/>
    </source>
</evidence>
<organism evidence="6 7">
    <name type="scientific">Amycolatopsis dongchuanensis</name>
    <dbReference type="NCBI Taxonomy" id="1070866"/>
    <lineage>
        <taxon>Bacteria</taxon>
        <taxon>Bacillati</taxon>
        <taxon>Actinomycetota</taxon>
        <taxon>Actinomycetes</taxon>
        <taxon>Pseudonocardiales</taxon>
        <taxon>Pseudonocardiaceae</taxon>
        <taxon>Amycolatopsis</taxon>
    </lineage>
</organism>
<keyword evidence="7" id="KW-1185">Reference proteome</keyword>
<dbReference type="EMBL" id="BAABIB010000108">
    <property type="protein sequence ID" value="GAA4657868.1"/>
    <property type="molecule type" value="Genomic_DNA"/>
</dbReference>
<dbReference type="PRINTS" id="PR00455">
    <property type="entry name" value="HTHTETR"/>
</dbReference>
<evidence type="ECO:0000259" key="5">
    <source>
        <dbReference type="PROSITE" id="PS50977"/>
    </source>
</evidence>
<sequence>MTSPLRADAARNRDLVLAAAREQLRATGETPPMKELARLAGVGVGTVYRHFPTQQALLEALGVNGMRRLVAACRTAAENPDPVAGFERITEYVLRGQLADPGVAAVLAGAEQSACGEASPLAAQLAAAVRQVLSRARAAGAVRAGVSADDIRRLLVGTAYALRPVADEQHIRLYLRLFLDGLKPRGKTGRMADAR</sequence>
<dbReference type="InterPro" id="IPR049445">
    <property type="entry name" value="TetR_SbtR-like_C"/>
</dbReference>
<evidence type="ECO:0000313" key="6">
    <source>
        <dbReference type="EMBL" id="GAA4657868.1"/>
    </source>
</evidence>
<dbReference type="Pfam" id="PF21597">
    <property type="entry name" value="TetR_C_43"/>
    <property type="match status" value="1"/>
</dbReference>
<dbReference type="InterPro" id="IPR009057">
    <property type="entry name" value="Homeodomain-like_sf"/>
</dbReference>